<keyword evidence="9" id="KW-1185">Reference proteome</keyword>
<dbReference type="GO" id="GO:0020037">
    <property type="term" value="F:heme binding"/>
    <property type="evidence" value="ECO:0007669"/>
    <property type="project" value="InterPro"/>
</dbReference>
<dbReference type="SUPFAM" id="SSF48264">
    <property type="entry name" value="Cytochrome P450"/>
    <property type="match status" value="1"/>
</dbReference>
<dbReference type="GO" id="GO:0005506">
    <property type="term" value="F:iron ion binding"/>
    <property type="evidence" value="ECO:0007669"/>
    <property type="project" value="InterPro"/>
</dbReference>
<dbReference type="InterPro" id="IPR001128">
    <property type="entry name" value="Cyt_P450"/>
</dbReference>
<evidence type="ECO:0000256" key="8">
    <source>
        <dbReference type="RuleBase" id="RU000461"/>
    </source>
</evidence>
<evidence type="ECO:0000256" key="7">
    <source>
        <dbReference type="PIRSR" id="PIRSR602401-1"/>
    </source>
</evidence>
<keyword evidence="5 7" id="KW-0408">Iron</keyword>
<dbReference type="CDD" id="cd20617">
    <property type="entry name" value="CYP1_2-like"/>
    <property type="match status" value="1"/>
</dbReference>
<evidence type="ECO:0000256" key="1">
    <source>
        <dbReference type="ARBA" id="ARBA00001971"/>
    </source>
</evidence>
<comment type="cofactor">
    <cofactor evidence="1 7">
        <name>heme</name>
        <dbReference type="ChEBI" id="CHEBI:30413"/>
    </cofactor>
</comment>
<protein>
    <submittedName>
        <fullName evidence="10">Cytochrome P450</fullName>
    </submittedName>
</protein>
<dbReference type="WBParaSite" id="PDA_v2.g17148.t1">
    <property type="protein sequence ID" value="PDA_v2.g17148.t1"/>
    <property type="gene ID" value="PDA_v2.g17148"/>
</dbReference>
<dbReference type="InterPro" id="IPR036396">
    <property type="entry name" value="Cyt_P450_sf"/>
</dbReference>
<keyword evidence="3 7" id="KW-0479">Metal-binding</keyword>
<keyword evidence="6 8" id="KW-0503">Monooxygenase</keyword>
<dbReference type="GO" id="GO:0006082">
    <property type="term" value="P:organic acid metabolic process"/>
    <property type="evidence" value="ECO:0007669"/>
    <property type="project" value="TreeGrafter"/>
</dbReference>
<sequence length="483" mass="55791">MFHNFYWKRKGLPPGPTPLPLFGNVFEINRVGLEPFFHGIKEKYGDIHTFWFGEKPVVCINDVPTILETFIKDGETYSGRPLDMMVTDMSRHGRNGLIFIDGPRWIEQRRFALRFLRDIGMGKNLMQERVLDEVSILIESIKAKIDKGEKEINLQNIIEIAVASVINAILFGYGFSKNKQEEFYQLKEYLHDFMQGIGNPLVRFCDRNPFMYKLLPWIYKDVTRTSNQLCDFFMKQINSHIAEIDFDGHGDPTDYVEAFLRKKKELENEGIIDHTFSDKQLFGACLDLWIAGQETTSNTLSWLVIYLMNNPEVQKKFHSEIDQIIGSDRFITLEDRSQLHYVNAVIAETQRFCNLVPLNVNQRVIKDVEINGYKIPANTTILHQISTVHFDERYFPEPTKFKPERFLDSNGKFTQSVNLMPFGVGKRACLGEGLARLEIYLFAVNIFNHFEISVVQSNPPNTTRIAAGSVQPLPFVTKITPRL</sequence>
<dbReference type="PROSITE" id="PS00086">
    <property type="entry name" value="CYTOCHROME_P450"/>
    <property type="match status" value="1"/>
</dbReference>
<organism evidence="9 10">
    <name type="scientific">Panagrolaimus davidi</name>
    <dbReference type="NCBI Taxonomy" id="227884"/>
    <lineage>
        <taxon>Eukaryota</taxon>
        <taxon>Metazoa</taxon>
        <taxon>Ecdysozoa</taxon>
        <taxon>Nematoda</taxon>
        <taxon>Chromadorea</taxon>
        <taxon>Rhabditida</taxon>
        <taxon>Tylenchina</taxon>
        <taxon>Panagrolaimomorpha</taxon>
        <taxon>Panagrolaimoidea</taxon>
        <taxon>Panagrolaimidae</taxon>
        <taxon>Panagrolaimus</taxon>
    </lineage>
</organism>
<feature type="binding site" description="axial binding residue" evidence="7">
    <location>
        <position position="429"/>
    </location>
    <ligand>
        <name>heme</name>
        <dbReference type="ChEBI" id="CHEBI:30413"/>
    </ligand>
    <ligandPart>
        <name>Fe</name>
        <dbReference type="ChEBI" id="CHEBI:18248"/>
    </ligandPart>
</feature>
<dbReference type="Gene3D" id="1.10.630.10">
    <property type="entry name" value="Cytochrome P450"/>
    <property type="match status" value="1"/>
</dbReference>
<evidence type="ECO:0000256" key="6">
    <source>
        <dbReference type="ARBA" id="ARBA00023033"/>
    </source>
</evidence>
<dbReference type="PRINTS" id="PR00385">
    <property type="entry name" value="P450"/>
</dbReference>
<name>A0A914PQN5_9BILA</name>
<evidence type="ECO:0000256" key="3">
    <source>
        <dbReference type="ARBA" id="ARBA00022723"/>
    </source>
</evidence>
<accession>A0A914PQN5</accession>
<dbReference type="GO" id="GO:0006805">
    <property type="term" value="P:xenobiotic metabolic process"/>
    <property type="evidence" value="ECO:0007669"/>
    <property type="project" value="TreeGrafter"/>
</dbReference>
<keyword evidence="7 8" id="KW-0349">Heme</keyword>
<evidence type="ECO:0000256" key="5">
    <source>
        <dbReference type="ARBA" id="ARBA00023004"/>
    </source>
</evidence>
<dbReference type="InterPro" id="IPR017972">
    <property type="entry name" value="Cyt_P450_CS"/>
</dbReference>
<proteinExistence type="inferred from homology"/>
<dbReference type="InterPro" id="IPR002401">
    <property type="entry name" value="Cyt_P450_E_grp-I"/>
</dbReference>
<evidence type="ECO:0000313" key="9">
    <source>
        <dbReference type="Proteomes" id="UP000887578"/>
    </source>
</evidence>
<dbReference type="InterPro" id="IPR050182">
    <property type="entry name" value="Cytochrome_P450_fam2"/>
</dbReference>
<dbReference type="PANTHER" id="PTHR24300">
    <property type="entry name" value="CYTOCHROME P450 508A4-RELATED"/>
    <property type="match status" value="1"/>
</dbReference>
<dbReference type="AlphaFoldDB" id="A0A914PQN5"/>
<comment type="similarity">
    <text evidence="2 8">Belongs to the cytochrome P450 family.</text>
</comment>
<dbReference type="FunFam" id="1.10.630.10:FF:000036">
    <property type="entry name" value="CYtochrome P450 family"/>
    <property type="match status" value="1"/>
</dbReference>
<dbReference type="PRINTS" id="PR00463">
    <property type="entry name" value="EP450I"/>
</dbReference>
<dbReference type="PANTHER" id="PTHR24300:SF375">
    <property type="entry name" value="CYTOCHROME P450 FAMILY"/>
    <property type="match status" value="1"/>
</dbReference>
<dbReference type="GO" id="GO:0005737">
    <property type="term" value="C:cytoplasm"/>
    <property type="evidence" value="ECO:0007669"/>
    <property type="project" value="TreeGrafter"/>
</dbReference>
<evidence type="ECO:0000256" key="2">
    <source>
        <dbReference type="ARBA" id="ARBA00010617"/>
    </source>
</evidence>
<dbReference type="GO" id="GO:0016712">
    <property type="term" value="F:oxidoreductase activity, acting on paired donors, with incorporation or reduction of molecular oxygen, reduced flavin or flavoprotein as one donor, and incorporation of one atom of oxygen"/>
    <property type="evidence" value="ECO:0007669"/>
    <property type="project" value="TreeGrafter"/>
</dbReference>
<evidence type="ECO:0000256" key="4">
    <source>
        <dbReference type="ARBA" id="ARBA00023002"/>
    </source>
</evidence>
<evidence type="ECO:0000313" key="10">
    <source>
        <dbReference type="WBParaSite" id="PDA_v2.g17148.t1"/>
    </source>
</evidence>
<reference evidence="10" key="1">
    <citation type="submission" date="2022-11" db="UniProtKB">
        <authorList>
            <consortium name="WormBaseParasite"/>
        </authorList>
    </citation>
    <scope>IDENTIFICATION</scope>
</reference>
<dbReference type="Proteomes" id="UP000887578">
    <property type="component" value="Unplaced"/>
</dbReference>
<dbReference type="Pfam" id="PF00067">
    <property type="entry name" value="p450"/>
    <property type="match status" value="1"/>
</dbReference>
<keyword evidence="4 8" id="KW-0560">Oxidoreductase</keyword>